<evidence type="ECO:0000256" key="1">
    <source>
        <dbReference type="SAM" id="Phobius"/>
    </source>
</evidence>
<reference evidence="2 3" key="1">
    <citation type="submission" date="2016-04" db="EMBL/GenBank/DDBJ databases">
        <title>ATOL: Assembling a taxonomically balanced genome-scale reconstruction of the evolutionary history of the Enterobacteriaceae.</title>
        <authorList>
            <person name="Plunkett G.III."/>
            <person name="Neeno-Eckwall E.C."/>
            <person name="Glasner J.D."/>
            <person name="Perna N.T."/>
        </authorList>
    </citation>
    <scope>NUCLEOTIDE SEQUENCE [LARGE SCALE GENOMIC DNA]</scope>
    <source>
        <strain evidence="2 3">ATCC 51605</strain>
    </source>
</reference>
<dbReference type="PATRIC" id="fig|1354251.4.peg.2721"/>
<dbReference type="EMBL" id="LXER01000022">
    <property type="protein sequence ID" value="OAT30610.1"/>
    <property type="molecule type" value="Genomic_DNA"/>
</dbReference>
<accession>A0A1B7ILW9</accession>
<dbReference type="OrthoDB" id="6504753at2"/>
<gene>
    <name evidence="2" type="ORF">M975_2635</name>
</gene>
<keyword evidence="1" id="KW-0812">Transmembrane</keyword>
<evidence type="ECO:0000313" key="2">
    <source>
        <dbReference type="EMBL" id="OAT30610.1"/>
    </source>
</evidence>
<sequence>MKTAPADKPLPVVEKPFWLRFEFQVRRFGFVLLLLIVGAALAGLFSKGYLSDSRLTNADGTLSLHYEKFNRLLSDADMKIIAVSSGGKRDRIILGSEFMESFRIDNLQPQPDKMYSRNGKLIIEYENPQAGVPQTMWLSLTPMKAGFIKSTVAVNDGQETTFRQLIYP</sequence>
<organism evidence="2 3">
    <name type="scientific">Buttiauxella brennerae ATCC 51605</name>
    <dbReference type="NCBI Taxonomy" id="1354251"/>
    <lineage>
        <taxon>Bacteria</taxon>
        <taxon>Pseudomonadati</taxon>
        <taxon>Pseudomonadota</taxon>
        <taxon>Gammaproteobacteria</taxon>
        <taxon>Enterobacterales</taxon>
        <taxon>Enterobacteriaceae</taxon>
        <taxon>Buttiauxella</taxon>
    </lineage>
</organism>
<name>A0A1B7ILW9_9ENTR</name>
<keyword evidence="1" id="KW-0472">Membrane</keyword>
<keyword evidence="3" id="KW-1185">Reference proteome</keyword>
<keyword evidence="1" id="KW-1133">Transmembrane helix</keyword>
<dbReference type="RefSeq" id="WP_064560116.1">
    <property type="nucleotide sequence ID" value="NZ_LXER01000022.1"/>
</dbReference>
<evidence type="ECO:0000313" key="3">
    <source>
        <dbReference type="Proteomes" id="UP000078410"/>
    </source>
</evidence>
<protein>
    <submittedName>
        <fullName evidence="2">Uncharacterized protein</fullName>
    </submittedName>
</protein>
<dbReference type="AlphaFoldDB" id="A0A1B7ILW9"/>
<comment type="caution">
    <text evidence="2">The sequence shown here is derived from an EMBL/GenBank/DDBJ whole genome shotgun (WGS) entry which is preliminary data.</text>
</comment>
<feature type="transmembrane region" description="Helical" evidence="1">
    <location>
        <begin position="28"/>
        <end position="45"/>
    </location>
</feature>
<proteinExistence type="predicted"/>
<dbReference type="Proteomes" id="UP000078410">
    <property type="component" value="Unassembled WGS sequence"/>
</dbReference>